<reference evidence="3" key="1">
    <citation type="journal article" date="2019" name="Int. J. Syst. Evol. Microbiol.">
        <title>The Global Catalogue of Microorganisms (GCM) 10K type strain sequencing project: providing services to taxonomists for standard genome sequencing and annotation.</title>
        <authorList>
            <consortium name="The Broad Institute Genomics Platform"/>
            <consortium name="The Broad Institute Genome Sequencing Center for Infectious Disease"/>
            <person name="Wu L."/>
            <person name="Ma J."/>
        </authorList>
    </citation>
    <scope>NUCLEOTIDE SEQUENCE [LARGE SCALE GENOMIC DNA]</scope>
    <source>
        <strain evidence="3">NBRC 103632</strain>
    </source>
</reference>
<proteinExistence type="predicted"/>
<dbReference type="AlphaFoldDB" id="A0AA37WPG6"/>
<sequence>MPAHETLHPPAADRPALGPQGGMHARGTIASVMGGMDAPDVVQELAVGG</sequence>
<evidence type="ECO:0000256" key="1">
    <source>
        <dbReference type="SAM" id="MobiDB-lite"/>
    </source>
</evidence>
<keyword evidence="3" id="KW-1185">Reference proteome</keyword>
<dbReference type="EMBL" id="BSPL01000003">
    <property type="protein sequence ID" value="GLS68109.1"/>
    <property type="molecule type" value="Genomic_DNA"/>
</dbReference>
<accession>A0AA37WPG6</accession>
<evidence type="ECO:0000313" key="2">
    <source>
        <dbReference type="EMBL" id="GLS68109.1"/>
    </source>
</evidence>
<gene>
    <name evidence="2" type="ORF">GCM10007890_01200</name>
</gene>
<dbReference type="Proteomes" id="UP001157440">
    <property type="component" value="Unassembled WGS sequence"/>
</dbReference>
<name>A0AA37WPG6_9HYPH</name>
<comment type="caution">
    <text evidence="2">The sequence shown here is derived from an EMBL/GenBank/DDBJ whole genome shotgun (WGS) entry which is preliminary data.</text>
</comment>
<evidence type="ECO:0000313" key="3">
    <source>
        <dbReference type="Proteomes" id="UP001157440"/>
    </source>
</evidence>
<organism evidence="2 3">
    <name type="scientific">Methylobacterium tardum</name>
    <dbReference type="NCBI Taxonomy" id="374432"/>
    <lineage>
        <taxon>Bacteria</taxon>
        <taxon>Pseudomonadati</taxon>
        <taxon>Pseudomonadota</taxon>
        <taxon>Alphaproteobacteria</taxon>
        <taxon>Hyphomicrobiales</taxon>
        <taxon>Methylobacteriaceae</taxon>
        <taxon>Methylobacterium</taxon>
    </lineage>
</organism>
<protein>
    <submittedName>
        <fullName evidence="2">Uncharacterized protein</fullName>
    </submittedName>
</protein>
<feature type="region of interest" description="Disordered" evidence="1">
    <location>
        <begin position="1"/>
        <end position="27"/>
    </location>
</feature>